<dbReference type="SMART" id="SM00255">
    <property type="entry name" value="TIR"/>
    <property type="match status" value="1"/>
</dbReference>
<keyword evidence="10" id="KW-0325">Glycoprotein</keyword>
<dbReference type="PROSITE" id="PS51450">
    <property type="entry name" value="LRR"/>
    <property type="match status" value="2"/>
</dbReference>
<evidence type="ECO:0000313" key="14">
    <source>
        <dbReference type="Proteomes" id="UP001374579"/>
    </source>
</evidence>
<dbReference type="GO" id="GO:0005886">
    <property type="term" value="C:plasma membrane"/>
    <property type="evidence" value="ECO:0007669"/>
    <property type="project" value="TreeGrafter"/>
</dbReference>
<dbReference type="Gene3D" id="3.80.10.10">
    <property type="entry name" value="Ribonuclease Inhibitor"/>
    <property type="match status" value="4"/>
</dbReference>
<dbReference type="InterPro" id="IPR032675">
    <property type="entry name" value="LRR_dom_sf"/>
</dbReference>
<proteinExistence type="inferred from homology"/>
<dbReference type="Gene3D" id="3.40.50.10140">
    <property type="entry name" value="Toll/interleukin-1 receptor homology (TIR) domain"/>
    <property type="match status" value="1"/>
</dbReference>
<name>A0AAN9BXN3_9CAEN</name>
<dbReference type="GO" id="GO:0007165">
    <property type="term" value="P:signal transduction"/>
    <property type="evidence" value="ECO:0007669"/>
    <property type="project" value="InterPro"/>
</dbReference>
<keyword evidence="9" id="KW-0675">Receptor</keyword>
<keyword evidence="4 11" id="KW-0812">Transmembrane</keyword>
<feature type="domain" description="TIR" evidence="12">
    <location>
        <begin position="838"/>
        <end position="980"/>
    </location>
</feature>
<evidence type="ECO:0000313" key="13">
    <source>
        <dbReference type="EMBL" id="KAK7112989.1"/>
    </source>
</evidence>
<dbReference type="PROSITE" id="PS50104">
    <property type="entry name" value="TIR"/>
    <property type="match status" value="1"/>
</dbReference>
<keyword evidence="7 11" id="KW-1133">Transmembrane helix</keyword>
<evidence type="ECO:0000256" key="1">
    <source>
        <dbReference type="ARBA" id="ARBA00004167"/>
    </source>
</evidence>
<keyword evidence="3" id="KW-0433">Leucine-rich repeat</keyword>
<protein>
    <recommendedName>
        <fullName evidence="12">TIR domain-containing protein</fullName>
    </recommendedName>
</protein>
<accession>A0AAN9BXN3</accession>
<dbReference type="GO" id="GO:0038023">
    <property type="term" value="F:signaling receptor activity"/>
    <property type="evidence" value="ECO:0007669"/>
    <property type="project" value="TreeGrafter"/>
</dbReference>
<dbReference type="AlphaFoldDB" id="A0AAN9BXN3"/>
<sequence>MLHIPLCAIAVVVTLKGGEPKKILPILPPFTRCGQCSCNGSTVDCSNQGWTTLHLSGLPESAASLSLRNNSISYLGPGVFASFISLRSLDLSANVIVNISEDAFSGLKGLTELNLAHNRLTLMKGTSCAEKRFADLISLTHLDLSFNHLHNASCSVAARFGTSLRWLALSHNGYFSSKNPRLLSSLNNLTCLDLSHNGMDTLSVEMFQDAIHLQVLNLSHNQIPHNNESYPLDLFQLLGPSLVELRVEGNHNVSCHTENFSYPDQALQQLSNLRRLHMDGLPNAEFGPGFKGMTLLETLSLSGLDDSMCTINSLTNKTFQYLPHSLRSLNLTKCNISRIEKDVFRPLRHLHTLDLSFNLDLGFDTLGNAFYGLQGSDLQELHINYIIHPYAMCVMLTPQNTRFFKKTKLKVISARGNRLQVFCKGALLNMPDSLEKVTLDNNNLGFGSYLKDLESLKNLQIIHNDGLVAFESPTEYPPDQLQQCSAGVVDEREVAGLNCHRRWHTEDFPLTTWTPELTGESNLGPSSLQRFNKLVYTLPPQLNTYVSRRNKFYYRILEVEFNATNSLEILNLSNNILPTWIGPIYGLTKLRTLDLSGNFAYNVSKTFFEKLESLTVLVISDNRLRSVIKDNKDGEMFSPLKKLRSLFLSRNDLNVVPENVFQGLVALQYLVLSHNEVFIFNVSISHMKNLSFLDLSFNHIHFLPKKITDHLDSVAEYRRVRLDLTYNPISCTCQHIDFLAWIDNSKVAFRFEEEMTCFMSDGVMHGKTNVFSVIQSLQDTCTDKFGILVGAMSCAFCLLSVMFSALVYRYRWKLRYLYYASRLAYRRLQTCDNDNDDFEFYAFVSYSSEDNDFVHGELLEELETRAGLRLNVHNRDFIPGRPIPSNIVSAVQSSRRTLVVLTRELVQSEWCHYEMQMATMEAAHTGRDVLLFLLYEDVPSQQLPRDVLYNLQSSTYITFPGTRAEPSLVRDFWARLAQAIRH</sequence>
<reference evidence="13 14" key="1">
    <citation type="submission" date="2024-02" db="EMBL/GenBank/DDBJ databases">
        <title>Chromosome-scale genome assembly of the rough periwinkle Littorina saxatilis.</title>
        <authorList>
            <person name="De Jode A."/>
            <person name="Faria R."/>
            <person name="Formenti G."/>
            <person name="Sims Y."/>
            <person name="Smith T.P."/>
            <person name="Tracey A."/>
            <person name="Wood J.M.D."/>
            <person name="Zagrodzka Z.B."/>
            <person name="Johannesson K."/>
            <person name="Butlin R.K."/>
            <person name="Leder E.H."/>
        </authorList>
    </citation>
    <scope>NUCLEOTIDE SEQUENCE [LARGE SCALE GENOMIC DNA]</scope>
    <source>
        <strain evidence="13">Snail1</strain>
        <tissue evidence="13">Muscle</tissue>
    </source>
</reference>
<evidence type="ECO:0000259" key="12">
    <source>
        <dbReference type="PROSITE" id="PS50104"/>
    </source>
</evidence>
<evidence type="ECO:0000256" key="9">
    <source>
        <dbReference type="ARBA" id="ARBA00023170"/>
    </source>
</evidence>
<evidence type="ECO:0000256" key="2">
    <source>
        <dbReference type="ARBA" id="ARBA00009634"/>
    </source>
</evidence>
<dbReference type="InterPro" id="IPR000157">
    <property type="entry name" value="TIR_dom"/>
</dbReference>
<dbReference type="Pfam" id="PF13855">
    <property type="entry name" value="LRR_8"/>
    <property type="match status" value="3"/>
</dbReference>
<feature type="transmembrane region" description="Helical" evidence="11">
    <location>
        <begin position="785"/>
        <end position="808"/>
    </location>
</feature>
<dbReference type="PANTHER" id="PTHR24365">
    <property type="entry name" value="TOLL-LIKE RECEPTOR"/>
    <property type="match status" value="1"/>
</dbReference>
<evidence type="ECO:0000256" key="6">
    <source>
        <dbReference type="ARBA" id="ARBA00022737"/>
    </source>
</evidence>
<dbReference type="InterPro" id="IPR001611">
    <property type="entry name" value="Leu-rich_rpt"/>
</dbReference>
<evidence type="ECO:0000256" key="5">
    <source>
        <dbReference type="ARBA" id="ARBA00022729"/>
    </source>
</evidence>
<evidence type="ECO:0000256" key="7">
    <source>
        <dbReference type="ARBA" id="ARBA00022989"/>
    </source>
</evidence>
<evidence type="ECO:0000256" key="3">
    <source>
        <dbReference type="ARBA" id="ARBA00022614"/>
    </source>
</evidence>
<dbReference type="PRINTS" id="PR01537">
    <property type="entry name" value="INTRLKN1R1F"/>
</dbReference>
<gene>
    <name evidence="13" type="ORF">V1264_012358</name>
</gene>
<evidence type="ECO:0000256" key="11">
    <source>
        <dbReference type="SAM" id="Phobius"/>
    </source>
</evidence>
<keyword evidence="14" id="KW-1185">Reference proteome</keyword>
<organism evidence="13 14">
    <name type="scientific">Littorina saxatilis</name>
    <dbReference type="NCBI Taxonomy" id="31220"/>
    <lineage>
        <taxon>Eukaryota</taxon>
        <taxon>Metazoa</taxon>
        <taxon>Spiralia</taxon>
        <taxon>Lophotrochozoa</taxon>
        <taxon>Mollusca</taxon>
        <taxon>Gastropoda</taxon>
        <taxon>Caenogastropoda</taxon>
        <taxon>Littorinimorpha</taxon>
        <taxon>Littorinoidea</taxon>
        <taxon>Littorinidae</taxon>
        <taxon>Littorina</taxon>
    </lineage>
</organism>
<evidence type="ECO:0000256" key="8">
    <source>
        <dbReference type="ARBA" id="ARBA00023136"/>
    </source>
</evidence>
<dbReference type="Proteomes" id="UP001374579">
    <property type="component" value="Unassembled WGS sequence"/>
</dbReference>
<dbReference type="SUPFAM" id="SSF52058">
    <property type="entry name" value="L domain-like"/>
    <property type="match status" value="2"/>
</dbReference>
<comment type="caution">
    <text evidence="13">The sequence shown here is derived from an EMBL/GenBank/DDBJ whole genome shotgun (WGS) entry which is preliminary data.</text>
</comment>
<dbReference type="Pfam" id="PF13676">
    <property type="entry name" value="TIR_2"/>
    <property type="match status" value="1"/>
</dbReference>
<evidence type="ECO:0000256" key="4">
    <source>
        <dbReference type="ARBA" id="ARBA00022692"/>
    </source>
</evidence>
<dbReference type="SMART" id="SM00369">
    <property type="entry name" value="LRR_TYP"/>
    <property type="match status" value="11"/>
</dbReference>
<keyword evidence="8 11" id="KW-0472">Membrane</keyword>
<keyword evidence="5" id="KW-0732">Signal</keyword>
<comment type="subcellular location">
    <subcellularLocation>
        <location evidence="1">Membrane</location>
        <topology evidence="1">Single-pass membrane protein</topology>
    </subcellularLocation>
</comment>
<dbReference type="EMBL" id="JBAMIC010000002">
    <property type="protein sequence ID" value="KAK7112989.1"/>
    <property type="molecule type" value="Genomic_DNA"/>
</dbReference>
<dbReference type="PANTHER" id="PTHR24365:SF541">
    <property type="entry name" value="PROTEIN TOLL-RELATED"/>
    <property type="match status" value="1"/>
</dbReference>
<comment type="similarity">
    <text evidence="2">Belongs to the Toll-like receptor family.</text>
</comment>
<dbReference type="InterPro" id="IPR035897">
    <property type="entry name" value="Toll_tir_struct_dom_sf"/>
</dbReference>
<dbReference type="InterPro" id="IPR003591">
    <property type="entry name" value="Leu-rich_rpt_typical-subtyp"/>
</dbReference>
<dbReference type="SUPFAM" id="SSF52200">
    <property type="entry name" value="Toll/Interleukin receptor TIR domain"/>
    <property type="match status" value="1"/>
</dbReference>
<dbReference type="Pfam" id="PF13516">
    <property type="entry name" value="LRR_6"/>
    <property type="match status" value="1"/>
</dbReference>
<keyword evidence="6" id="KW-0677">Repeat</keyword>
<evidence type="ECO:0000256" key="10">
    <source>
        <dbReference type="ARBA" id="ARBA00023180"/>
    </source>
</evidence>